<reference evidence="2 3" key="2">
    <citation type="submission" date="2018-11" db="EMBL/GenBank/DDBJ databases">
        <authorList>
            <consortium name="Pathogen Informatics"/>
        </authorList>
    </citation>
    <scope>NUCLEOTIDE SEQUENCE [LARGE SCALE GENOMIC DNA]</scope>
    <source>
        <strain evidence="2 3">Costa Rica</strain>
    </source>
</reference>
<dbReference type="WBParaSite" id="ACOC_0001268001-mRNA-1">
    <property type="protein sequence ID" value="ACOC_0001268001-mRNA-1"/>
    <property type="gene ID" value="ACOC_0001268001"/>
</dbReference>
<keyword evidence="3" id="KW-1185">Reference proteome</keyword>
<feature type="transmembrane region" description="Helical" evidence="1">
    <location>
        <begin position="20"/>
        <end position="47"/>
    </location>
</feature>
<feature type="transmembrane region" description="Helical" evidence="1">
    <location>
        <begin position="53"/>
        <end position="74"/>
    </location>
</feature>
<organism evidence="4">
    <name type="scientific">Angiostrongylus costaricensis</name>
    <name type="common">Nematode worm</name>
    <dbReference type="NCBI Taxonomy" id="334426"/>
    <lineage>
        <taxon>Eukaryota</taxon>
        <taxon>Metazoa</taxon>
        <taxon>Ecdysozoa</taxon>
        <taxon>Nematoda</taxon>
        <taxon>Chromadorea</taxon>
        <taxon>Rhabditida</taxon>
        <taxon>Rhabditina</taxon>
        <taxon>Rhabditomorpha</taxon>
        <taxon>Strongyloidea</taxon>
        <taxon>Metastrongylidae</taxon>
        <taxon>Angiostrongylus</taxon>
    </lineage>
</organism>
<protein>
    <submittedName>
        <fullName evidence="4">NADH dehydrogenase subunit 2</fullName>
    </submittedName>
</protein>
<evidence type="ECO:0000313" key="4">
    <source>
        <dbReference type="WBParaSite" id="ACOC_0001268001-mRNA-1"/>
    </source>
</evidence>
<keyword evidence="1" id="KW-0472">Membrane</keyword>
<dbReference type="OMA" id="VAPLHFW"/>
<reference evidence="4" key="1">
    <citation type="submission" date="2017-02" db="UniProtKB">
        <authorList>
            <consortium name="WormBaseParasite"/>
        </authorList>
    </citation>
    <scope>IDENTIFICATION</scope>
</reference>
<feature type="transmembrane region" description="Helical" evidence="1">
    <location>
        <begin position="81"/>
        <end position="100"/>
    </location>
</feature>
<dbReference type="Proteomes" id="UP000267027">
    <property type="component" value="Unassembled WGS sequence"/>
</dbReference>
<name>A0A0R3Q128_ANGCS</name>
<accession>A0A0R3Q128</accession>
<feature type="transmembrane region" description="Helical" evidence="1">
    <location>
        <begin position="112"/>
        <end position="131"/>
    </location>
</feature>
<sequence>MRYRRIFNYFVLQESLGLVFLLLFFSFFPVLIIMIKIGIAPFHFWLFKVVRGMYSFNLVWILVISSVESFNWVLVSLSMSFFNVFYLIFYYLFLIMFLIYKFDVVGNLGTGFRWELVLVFMNMPFRLGFFIKIMILIEFLKSFGIYLNVIMMIILTHLFTAFFFLMFLVDWLLCLG</sequence>
<evidence type="ECO:0000313" key="3">
    <source>
        <dbReference type="Proteomes" id="UP000267027"/>
    </source>
</evidence>
<feature type="transmembrane region" description="Helical" evidence="1">
    <location>
        <begin position="143"/>
        <end position="169"/>
    </location>
</feature>
<keyword evidence="1" id="KW-0812">Transmembrane</keyword>
<proteinExistence type="predicted"/>
<evidence type="ECO:0000313" key="2">
    <source>
        <dbReference type="EMBL" id="VDM64266.1"/>
    </source>
</evidence>
<dbReference type="AlphaFoldDB" id="A0A0R3Q128"/>
<dbReference type="EMBL" id="UYYA01005160">
    <property type="protein sequence ID" value="VDM64266.1"/>
    <property type="molecule type" value="Genomic_DNA"/>
</dbReference>
<evidence type="ECO:0000256" key="1">
    <source>
        <dbReference type="SAM" id="Phobius"/>
    </source>
</evidence>
<dbReference type="OrthoDB" id="5873306at2759"/>
<keyword evidence="1" id="KW-1133">Transmembrane helix</keyword>
<gene>
    <name evidence="2" type="ORF">ACOC_LOCUS12681</name>
</gene>